<dbReference type="Pfam" id="PF02445">
    <property type="entry name" value="NadA"/>
    <property type="match status" value="1"/>
</dbReference>
<organism evidence="11 12">
    <name type="scientific">Wansuia hejianensis</name>
    <dbReference type="NCBI Taxonomy" id="2763667"/>
    <lineage>
        <taxon>Bacteria</taxon>
        <taxon>Bacillati</taxon>
        <taxon>Bacillota</taxon>
        <taxon>Clostridia</taxon>
        <taxon>Lachnospirales</taxon>
        <taxon>Lachnospiraceae</taxon>
        <taxon>Wansuia</taxon>
    </lineage>
</organism>
<accession>A0A7G9G8K4</accession>
<keyword evidence="12" id="KW-1185">Reference proteome</keyword>
<evidence type="ECO:0000313" key="12">
    <source>
        <dbReference type="Proteomes" id="UP000515860"/>
    </source>
</evidence>
<dbReference type="AlphaFoldDB" id="A0A7G9G8K4"/>
<dbReference type="EC" id="2.5.1.72" evidence="3 10"/>
<dbReference type="NCBIfam" id="TIGR00550">
    <property type="entry name" value="nadA"/>
    <property type="match status" value="1"/>
</dbReference>
<evidence type="ECO:0000256" key="10">
    <source>
        <dbReference type="NCBIfam" id="TIGR00550"/>
    </source>
</evidence>
<name>A0A7G9G8K4_9FIRM</name>
<keyword evidence="7" id="KW-0479">Metal-binding</keyword>
<evidence type="ECO:0000256" key="9">
    <source>
        <dbReference type="ARBA" id="ARBA00023014"/>
    </source>
</evidence>
<keyword evidence="5" id="KW-0662">Pyridine nucleotide biosynthesis</keyword>
<keyword evidence="9" id="KW-0411">Iron-sulfur</keyword>
<dbReference type="Proteomes" id="UP000515860">
    <property type="component" value="Chromosome"/>
</dbReference>
<dbReference type="GO" id="GO:0034628">
    <property type="term" value="P:'de novo' NAD+ biosynthetic process from L-aspartate"/>
    <property type="evidence" value="ECO:0007669"/>
    <property type="project" value="TreeGrafter"/>
</dbReference>
<dbReference type="GO" id="GO:0046872">
    <property type="term" value="F:metal ion binding"/>
    <property type="evidence" value="ECO:0007669"/>
    <property type="project" value="UniProtKB-KW"/>
</dbReference>
<dbReference type="KEGG" id="whj:H9Q79_09175"/>
<evidence type="ECO:0000256" key="4">
    <source>
        <dbReference type="ARBA" id="ARBA00022485"/>
    </source>
</evidence>
<keyword evidence="6" id="KW-0808">Transferase</keyword>
<evidence type="ECO:0000256" key="6">
    <source>
        <dbReference type="ARBA" id="ARBA00022679"/>
    </source>
</evidence>
<reference evidence="11 12" key="1">
    <citation type="submission" date="2020-08" db="EMBL/GenBank/DDBJ databases">
        <authorList>
            <person name="Liu C."/>
            <person name="Sun Q."/>
        </authorList>
    </citation>
    <scope>NUCLEOTIDE SEQUENCE [LARGE SCALE GENOMIC DNA]</scope>
    <source>
        <strain evidence="11 12">NSJ-29</strain>
    </source>
</reference>
<evidence type="ECO:0000256" key="7">
    <source>
        <dbReference type="ARBA" id="ARBA00022723"/>
    </source>
</evidence>
<dbReference type="PANTHER" id="PTHR30573">
    <property type="entry name" value="QUINOLINATE SYNTHETASE A"/>
    <property type="match status" value="1"/>
</dbReference>
<dbReference type="GO" id="GO:0005829">
    <property type="term" value="C:cytosol"/>
    <property type="evidence" value="ECO:0007669"/>
    <property type="project" value="TreeGrafter"/>
</dbReference>
<protein>
    <recommendedName>
        <fullName evidence="3 10">Quinolinate synthase</fullName>
        <ecNumber evidence="3 10">2.5.1.72</ecNumber>
    </recommendedName>
</protein>
<evidence type="ECO:0000256" key="5">
    <source>
        <dbReference type="ARBA" id="ARBA00022642"/>
    </source>
</evidence>
<gene>
    <name evidence="11" type="primary">nadA</name>
    <name evidence="11" type="ORF">H9Q79_09175</name>
</gene>
<evidence type="ECO:0000256" key="1">
    <source>
        <dbReference type="ARBA" id="ARBA00001966"/>
    </source>
</evidence>
<dbReference type="PANTHER" id="PTHR30573:SF0">
    <property type="entry name" value="QUINOLINATE SYNTHASE, CHLOROPLASTIC"/>
    <property type="match status" value="1"/>
</dbReference>
<dbReference type="SUPFAM" id="SSF142754">
    <property type="entry name" value="NadA-like"/>
    <property type="match status" value="1"/>
</dbReference>
<dbReference type="NCBIfam" id="NF006878">
    <property type="entry name" value="PRK09375.1-2"/>
    <property type="match status" value="1"/>
</dbReference>
<dbReference type="InterPro" id="IPR003473">
    <property type="entry name" value="NadA"/>
</dbReference>
<proteinExistence type="predicted"/>
<dbReference type="Gene3D" id="3.40.50.10800">
    <property type="entry name" value="NadA-like"/>
    <property type="match status" value="3"/>
</dbReference>
<evidence type="ECO:0000256" key="2">
    <source>
        <dbReference type="ARBA" id="ARBA00005065"/>
    </source>
</evidence>
<dbReference type="GO" id="GO:0008987">
    <property type="term" value="F:quinolinate synthetase A activity"/>
    <property type="evidence" value="ECO:0007669"/>
    <property type="project" value="UniProtKB-UniRule"/>
</dbReference>
<evidence type="ECO:0000256" key="8">
    <source>
        <dbReference type="ARBA" id="ARBA00023004"/>
    </source>
</evidence>
<dbReference type="EMBL" id="CP060635">
    <property type="protein sequence ID" value="QNM07136.1"/>
    <property type="molecule type" value="Genomic_DNA"/>
</dbReference>
<evidence type="ECO:0000256" key="3">
    <source>
        <dbReference type="ARBA" id="ARBA00012669"/>
    </source>
</evidence>
<evidence type="ECO:0000313" key="11">
    <source>
        <dbReference type="EMBL" id="QNM07136.1"/>
    </source>
</evidence>
<keyword evidence="4" id="KW-0004">4Fe-4S</keyword>
<dbReference type="UniPathway" id="UPA00253">
    <property type="reaction ID" value="UER00327"/>
</dbReference>
<dbReference type="InterPro" id="IPR036094">
    <property type="entry name" value="NadA_sf"/>
</dbReference>
<comment type="cofactor">
    <cofactor evidence="1">
        <name>[4Fe-4S] cluster</name>
        <dbReference type="ChEBI" id="CHEBI:49883"/>
    </cofactor>
</comment>
<sequence>MSEKRERIAELKKERDAVILAHYYVPDEVQEIADYVGDSFYLSRIATQIPQRTICFAGVKFMGESAKILNPGKTVLLPEPMADCPMAHMADPDKIREIRNTYRDVAVVCYINSTAELKQHADVCVTSSNALKIVSALPNKNIYFIPDENLGRYVASQLPDKHFIFNDGFCHVHTSITRENVKAALAARPGLKVLVHPECKSGVLELADYIGSTSGIIDYATASDADEFLICTELGVLYELRQKNPDKKFYSVGHRQFCPNMKKITLEKIISSLESMSPTVEITEEERQKACAPLTRMLELAR</sequence>
<dbReference type="GO" id="GO:0051539">
    <property type="term" value="F:4 iron, 4 sulfur cluster binding"/>
    <property type="evidence" value="ECO:0007669"/>
    <property type="project" value="UniProtKB-KW"/>
</dbReference>
<dbReference type="RefSeq" id="WP_118643385.1">
    <property type="nucleotide sequence ID" value="NZ_CP060635.1"/>
</dbReference>
<comment type="pathway">
    <text evidence="2">Cofactor biosynthesis; NAD(+) biosynthesis; quinolinate from iminoaspartate: step 1/1.</text>
</comment>
<keyword evidence="8" id="KW-0408">Iron</keyword>